<feature type="domain" description="Helicase ATP-binding" evidence="10">
    <location>
        <begin position="205"/>
        <end position="380"/>
    </location>
</feature>
<dbReference type="EMBL" id="BEGY01000134">
    <property type="protein sequence ID" value="GAX84739.1"/>
    <property type="molecule type" value="Genomic_DNA"/>
</dbReference>
<dbReference type="InterPro" id="IPR027417">
    <property type="entry name" value="P-loop_NTPase"/>
</dbReference>
<sequence>MGEIDLRNALDPRHASITNKKITVLLPFQNCVSSSIYLMSSYVPPHLRGGGAPASGEGPGPSDSFRKDNRSYNYDSNRGRGGYGDYGMQRSNSNASISGMSRSASTASISGQVMGRSGSSARLNGDPLEPVFSPWLPSERVQGLSADQVKEIRQRLNVTVEIADGQPPVPAPIESFQEMILHANINADIALHKYQQPTPIQAQGIPIALSGRDILGCAETGSGKTASFSIPMVQHCLNQVAIRPGDGPIGLVLAPTRELAQQIEREVQAFGQSSRLKTSIVVGGVPMNEQRYDLRSGVEIVVATPGRFIDHLQQGNTNLSRVSFIVLDEADRMLDMGFEPQIKEVMSRLPVRRQTLLFSATMPREIEDLANGYLRNPVTVKVGSVSTPTANVSQSLEHASENNKMELLVALLSEEMSASEAGGVPMPLTVVFVERKTKCDEVAAALNEEGIPAVALHGGLGQREREDALREFSAGKVKVLVATDVASRGLDIKGIGHVVNMDLPKSFEDYVHRIGRTGRAGTRGRATSFWTDRDSFLVTQIKTALSELEKGNAFAFATGKEARQAERQLAQEFKNNMKLSTQGVVQSGSSAVKVDDRFSFMAKAAAAPVTGAADAAWDD</sequence>
<reference evidence="13 14" key="1">
    <citation type="submission" date="2017-08" db="EMBL/GenBank/DDBJ databases">
        <title>Acidophilic green algal genome provides insights into adaptation to an acidic environment.</title>
        <authorList>
            <person name="Hirooka S."/>
            <person name="Hirose Y."/>
            <person name="Kanesaki Y."/>
            <person name="Higuchi S."/>
            <person name="Fujiwara T."/>
            <person name="Onuma R."/>
            <person name="Era A."/>
            <person name="Ohbayashi R."/>
            <person name="Uzuka A."/>
            <person name="Nozaki H."/>
            <person name="Yoshikawa H."/>
            <person name="Miyagishima S.Y."/>
        </authorList>
    </citation>
    <scope>NUCLEOTIDE SEQUENCE [LARGE SCALE GENOMIC DNA]</scope>
    <source>
        <strain evidence="13 14">NIES-2499</strain>
    </source>
</reference>
<evidence type="ECO:0000313" key="14">
    <source>
        <dbReference type="Proteomes" id="UP000232323"/>
    </source>
</evidence>
<comment type="similarity">
    <text evidence="1">Belongs to the DEAD box helicase family. DDX21/DDX50 subfamily.</text>
</comment>
<dbReference type="EC" id="3.6.4.13" evidence="2"/>
<dbReference type="Proteomes" id="UP000232323">
    <property type="component" value="Unassembled WGS sequence"/>
</dbReference>
<dbReference type="AlphaFoldDB" id="A0A250XP69"/>
<dbReference type="SUPFAM" id="SSF52540">
    <property type="entry name" value="P-loop containing nucleoside triphosphate hydrolases"/>
    <property type="match status" value="1"/>
</dbReference>
<dbReference type="GO" id="GO:0003724">
    <property type="term" value="F:RNA helicase activity"/>
    <property type="evidence" value="ECO:0007669"/>
    <property type="project" value="UniProtKB-EC"/>
</dbReference>
<dbReference type="InterPro" id="IPR050079">
    <property type="entry name" value="DEAD_box_RNA_helicase"/>
</dbReference>
<feature type="domain" description="Helicase C-terminal" evidence="11">
    <location>
        <begin position="404"/>
        <end position="570"/>
    </location>
</feature>
<keyword evidence="5 8" id="KW-0347">Helicase</keyword>
<feature type="region of interest" description="Disordered" evidence="9">
    <location>
        <begin position="50"/>
        <end position="86"/>
    </location>
</feature>
<gene>
    <name evidence="13" type="ORF">CEUSTIGMA_g12161.t1</name>
</gene>
<dbReference type="InterPro" id="IPR000629">
    <property type="entry name" value="RNA-helicase_DEAD-box_CS"/>
</dbReference>
<proteinExistence type="inferred from homology"/>
<dbReference type="InterPro" id="IPR011545">
    <property type="entry name" value="DEAD/DEAH_box_helicase_dom"/>
</dbReference>
<feature type="compositionally biased region" description="Gly residues" evidence="9">
    <location>
        <begin position="50"/>
        <end position="59"/>
    </location>
</feature>
<dbReference type="InterPro" id="IPR001650">
    <property type="entry name" value="Helicase_C-like"/>
</dbReference>
<dbReference type="PROSITE" id="PS00039">
    <property type="entry name" value="DEAD_ATP_HELICASE"/>
    <property type="match status" value="1"/>
</dbReference>
<dbReference type="InterPro" id="IPR044742">
    <property type="entry name" value="DEAD/DEAH_RhlB"/>
</dbReference>
<dbReference type="FunFam" id="3.40.50.300:FF:000079">
    <property type="entry name" value="probable ATP-dependent RNA helicase DDX17"/>
    <property type="match status" value="1"/>
</dbReference>
<protein>
    <recommendedName>
        <fullName evidence="2">RNA helicase</fullName>
        <ecNumber evidence="2">3.6.4.13</ecNumber>
    </recommendedName>
</protein>
<dbReference type="PANTHER" id="PTHR47959:SF1">
    <property type="entry name" value="ATP-DEPENDENT RNA HELICASE DBPA"/>
    <property type="match status" value="1"/>
</dbReference>
<dbReference type="GO" id="GO:0005524">
    <property type="term" value="F:ATP binding"/>
    <property type="evidence" value="ECO:0007669"/>
    <property type="project" value="UniProtKB-KW"/>
</dbReference>
<comment type="caution">
    <text evidence="13">The sequence shown here is derived from an EMBL/GenBank/DDBJ whole genome shotgun (WGS) entry which is preliminary data.</text>
</comment>
<keyword evidence="14" id="KW-1185">Reference proteome</keyword>
<dbReference type="PANTHER" id="PTHR47959">
    <property type="entry name" value="ATP-DEPENDENT RNA HELICASE RHLE-RELATED"/>
    <property type="match status" value="1"/>
</dbReference>
<dbReference type="SMART" id="SM00490">
    <property type="entry name" value="HELICc"/>
    <property type="match status" value="1"/>
</dbReference>
<dbReference type="PROSITE" id="PS51195">
    <property type="entry name" value="Q_MOTIF"/>
    <property type="match status" value="1"/>
</dbReference>
<evidence type="ECO:0000256" key="9">
    <source>
        <dbReference type="SAM" id="MobiDB-lite"/>
    </source>
</evidence>
<dbReference type="InterPro" id="IPR014001">
    <property type="entry name" value="Helicase_ATP-bd"/>
</dbReference>
<evidence type="ECO:0000259" key="10">
    <source>
        <dbReference type="PROSITE" id="PS51192"/>
    </source>
</evidence>
<dbReference type="STRING" id="1157962.A0A250XP69"/>
<dbReference type="GO" id="GO:0003676">
    <property type="term" value="F:nucleic acid binding"/>
    <property type="evidence" value="ECO:0007669"/>
    <property type="project" value="InterPro"/>
</dbReference>
<dbReference type="CDD" id="cd18787">
    <property type="entry name" value="SF2_C_DEAD"/>
    <property type="match status" value="1"/>
</dbReference>
<evidence type="ECO:0000256" key="7">
    <source>
        <dbReference type="PROSITE-ProRule" id="PRU00552"/>
    </source>
</evidence>
<dbReference type="PROSITE" id="PS51192">
    <property type="entry name" value="HELICASE_ATP_BIND_1"/>
    <property type="match status" value="1"/>
</dbReference>
<evidence type="ECO:0000259" key="11">
    <source>
        <dbReference type="PROSITE" id="PS51194"/>
    </source>
</evidence>
<accession>A0A250XP69</accession>
<evidence type="ECO:0000256" key="2">
    <source>
        <dbReference type="ARBA" id="ARBA00012552"/>
    </source>
</evidence>
<dbReference type="OrthoDB" id="196131at2759"/>
<organism evidence="13 14">
    <name type="scientific">Chlamydomonas eustigma</name>
    <dbReference type="NCBI Taxonomy" id="1157962"/>
    <lineage>
        <taxon>Eukaryota</taxon>
        <taxon>Viridiplantae</taxon>
        <taxon>Chlorophyta</taxon>
        <taxon>core chlorophytes</taxon>
        <taxon>Chlorophyceae</taxon>
        <taxon>CS clade</taxon>
        <taxon>Chlamydomonadales</taxon>
        <taxon>Chlamydomonadaceae</taxon>
        <taxon>Chlamydomonas</taxon>
    </lineage>
</organism>
<keyword evidence="6 8" id="KW-0067">ATP-binding</keyword>
<dbReference type="SMART" id="SM00487">
    <property type="entry name" value="DEXDc"/>
    <property type="match status" value="1"/>
</dbReference>
<keyword evidence="4 8" id="KW-0378">Hydrolase</keyword>
<dbReference type="InterPro" id="IPR014014">
    <property type="entry name" value="RNA_helicase_DEAD_Q_motif"/>
</dbReference>
<evidence type="ECO:0000256" key="4">
    <source>
        <dbReference type="ARBA" id="ARBA00022801"/>
    </source>
</evidence>
<feature type="short sequence motif" description="Q motif" evidence="7">
    <location>
        <begin position="174"/>
        <end position="202"/>
    </location>
</feature>
<dbReference type="PROSITE" id="PS51194">
    <property type="entry name" value="HELICASE_CTER"/>
    <property type="match status" value="1"/>
</dbReference>
<name>A0A250XP69_9CHLO</name>
<dbReference type="GO" id="GO:0005829">
    <property type="term" value="C:cytosol"/>
    <property type="evidence" value="ECO:0007669"/>
    <property type="project" value="TreeGrafter"/>
</dbReference>
<dbReference type="CDD" id="cd00268">
    <property type="entry name" value="DEADc"/>
    <property type="match status" value="1"/>
</dbReference>
<feature type="domain" description="DEAD-box RNA helicase Q" evidence="12">
    <location>
        <begin position="174"/>
        <end position="202"/>
    </location>
</feature>
<dbReference type="Gene3D" id="3.40.50.300">
    <property type="entry name" value="P-loop containing nucleotide triphosphate hydrolases"/>
    <property type="match status" value="2"/>
</dbReference>
<evidence type="ECO:0000259" key="12">
    <source>
        <dbReference type="PROSITE" id="PS51195"/>
    </source>
</evidence>
<evidence type="ECO:0000256" key="8">
    <source>
        <dbReference type="RuleBase" id="RU000492"/>
    </source>
</evidence>
<keyword evidence="3 8" id="KW-0547">Nucleotide-binding</keyword>
<dbReference type="Pfam" id="PF00271">
    <property type="entry name" value="Helicase_C"/>
    <property type="match status" value="1"/>
</dbReference>
<dbReference type="Pfam" id="PF00270">
    <property type="entry name" value="DEAD"/>
    <property type="match status" value="1"/>
</dbReference>
<evidence type="ECO:0000256" key="5">
    <source>
        <dbReference type="ARBA" id="ARBA00022806"/>
    </source>
</evidence>
<evidence type="ECO:0000313" key="13">
    <source>
        <dbReference type="EMBL" id="GAX84739.1"/>
    </source>
</evidence>
<dbReference type="GO" id="GO:0016787">
    <property type="term" value="F:hydrolase activity"/>
    <property type="evidence" value="ECO:0007669"/>
    <property type="project" value="UniProtKB-KW"/>
</dbReference>
<evidence type="ECO:0000256" key="6">
    <source>
        <dbReference type="ARBA" id="ARBA00022840"/>
    </source>
</evidence>
<evidence type="ECO:0000256" key="3">
    <source>
        <dbReference type="ARBA" id="ARBA00022741"/>
    </source>
</evidence>
<evidence type="ECO:0000256" key="1">
    <source>
        <dbReference type="ARBA" id="ARBA00006517"/>
    </source>
</evidence>